<comment type="caution">
    <text evidence="1">The sequence shown here is derived from an EMBL/GenBank/DDBJ whole genome shotgun (WGS) entry which is preliminary data.</text>
</comment>
<name>A0A821N667_9BILA</name>
<gene>
    <name evidence="1" type="ORF">OVN521_LOCUS51164</name>
</gene>
<dbReference type="Proteomes" id="UP000663866">
    <property type="component" value="Unassembled WGS sequence"/>
</dbReference>
<organism evidence="1 2">
    <name type="scientific">Rotaria magnacalcarata</name>
    <dbReference type="NCBI Taxonomy" id="392030"/>
    <lineage>
        <taxon>Eukaryota</taxon>
        <taxon>Metazoa</taxon>
        <taxon>Spiralia</taxon>
        <taxon>Gnathifera</taxon>
        <taxon>Rotifera</taxon>
        <taxon>Eurotatoria</taxon>
        <taxon>Bdelloidea</taxon>
        <taxon>Philodinida</taxon>
        <taxon>Philodinidae</taxon>
        <taxon>Rotaria</taxon>
    </lineage>
</organism>
<sequence>MSTSQSLLEFSDEQKTEDYIPPVENKSNFLSSRMQEKIALQSIHTLTTEEMIQIDQWLSILNKKFEDLEFPP</sequence>
<reference evidence="1" key="1">
    <citation type="submission" date="2021-02" db="EMBL/GenBank/DDBJ databases">
        <authorList>
            <person name="Nowell W R."/>
        </authorList>
    </citation>
    <scope>NUCLEOTIDE SEQUENCE</scope>
</reference>
<protein>
    <submittedName>
        <fullName evidence="1">Uncharacterized protein</fullName>
    </submittedName>
</protein>
<evidence type="ECO:0000313" key="2">
    <source>
        <dbReference type="Proteomes" id="UP000663866"/>
    </source>
</evidence>
<proteinExistence type="predicted"/>
<accession>A0A821N667</accession>
<keyword evidence="2" id="KW-1185">Reference proteome</keyword>
<feature type="non-terminal residue" evidence="1">
    <location>
        <position position="72"/>
    </location>
</feature>
<dbReference type="EMBL" id="CAJOBG010121629">
    <property type="protein sequence ID" value="CAF4780681.1"/>
    <property type="molecule type" value="Genomic_DNA"/>
</dbReference>
<evidence type="ECO:0000313" key="1">
    <source>
        <dbReference type="EMBL" id="CAF4780681.1"/>
    </source>
</evidence>
<dbReference type="AlphaFoldDB" id="A0A821N667"/>